<evidence type="ECO:0000256" key="1">
    <source>
        <dbReference type="SAM" id="MobiDB-lite"/>
    </source>
</evidence>
<organism evidence="2 3">
    <name type="scientific">Rangifer tarandus platyrhynchus</name>
    <name type="common">Svalbard reindeer</name>
    <dbReference type="NCBI Taxonomy" id="3082113"/>
    <lineage>
        <taxon>Eukaryota</taxon>
        <taxon>Metazoa</taxon>
        <taxon>Chordata</taxon>
        <taxon>Craniata</taxon>
        <taxon>Vertebrata</taxon>
        <taxon>Euteleostomi</taxon>
        <taxon>Mammalia</taxon>
        <taxon>Eutheria</taxon>
        <taxon>Laurasiatheria</taxon>
        <taxon>Artiodactyla</taxon>
        <taxon>Ruminantia</taxon>
        <taxon>Pecora</taxon>
        <taxon>Cervidae</taxon>
        <taxon>Odocoileinae</taxon>
        <taxon>Rangifer</taxon>
    </lineage>
</organism>
<gene>
    <name evidence="2" type="ORF">MRATA1EN1_LOCUS28990</name>
</gene>
<reference evidence="2" key="1">
    <citation type="submission" date="2023-04" db="EMBL/GenBank/DDBJ databases">
        <authorList>
            <consortium name="ELIXIR-Norway"/>
        </authorList>
    </citation>
    <scope>NUCLEOTIDE SEQUENCE [LARGE SCALE GENOMIC DNA]</scope>
</reference>
<keyword evidence="3" id="KW-1185">Reference proteome</keyword>
<evidence type="ECO:0000313" key="2">
    <source>
        <dbReference type="EMBL" id="CAI9180028.1"/>
    </source>
</evidence>
<feature type="region of interest" description="Disordered" evidence="1">
    <location>
        <begin position="28"/>
        <end position="72"/>
    </location>
</feature>
<protein>
    <submittedName>
        <fullName evidence="2">Uncharacterized protein</fullName>
    </submittedName>
</protein>
<accession>A0ABN9A2L9</accession>
<evidence type="ECO:0000313" key="3">
    <source>
        <dbReference type="Proteomes" id="UP001176941"/>
    </source>
</evidence>
<sequence length="72" mass="7988">MRTEDVRLSTILFRGFYGQRHGEASLWVPTSSRRDPSPGHSSLTLGLPASDARSRDTQLQQRGAPPTPRTLL</sequence>
<proteinExistence type="predicted"/>
<dbReference type="Proteomes" id="UP001176941">
    <property type="component" value="Chromosome X"/>
</dbReference>
<name>A0ABN9A2L9_RANTA</name>
<dbReference type="EMBL" id="OX460343">
    <property type="protein sequence ID" value="CAI9180028.1"/>
    <property type="molecule type" value="Genomic_DNA"/>
</dbReference>